<dbReference type="GO" id="GO:0008080">
    <property type="term" value="F:N-acetyltransferase activity"/>
    <property type="evidence" value="ECO:0007669"/>
    <property type="project" value="TreeGrafter"/>
</dbReference>
<sequence length="160" mass="17992">MTADAPEIRRVRREDLPALVELIRDHARYERAGELRADLGEALGRSLFAGSPRLKMLVAARADERVGYASWSLEASTWQAAEYAHLDCLYLREDERGRGTGRLLLRAVEAEARAAGTGELQWQTPAWNQDAIRFYRRHGAQEAAKARFTLPLAHEVPSLP</sequence>
<keyword evidence="2 4" id="KW-0012">Acyltransferase</keyword>
<evidence type="ECO:0000313" key="5">
    <source>
        <dbReference type="Proteomes" id="UP000198877"/>
    </source>
</evidence>
<dbReference type="PANTHER" id="PTHR10545:SF29">
    <property type="entry name" value="GH14572P-RELATED"/>
    <property type="match status" value="1"/>
</dbReference>
<dbReference type="InterPro" id="IPR000182">
    <property type="entry name" value="GNAT_dom"/>
</dbReference>
<dbReference type="Pfam" id="PF00583">
    <property type="entry name" value="Acetyltransf_1"/>
    <property type="match status" value="1"/>
</dbReference>
<proteinExistence type="predicted"/>
<name>A0A1I6HFW1_9MICO</name>
<feature type="domain" description="N-acetyltransferase" evidence="3">
    <location>
        <begin position="6"/>
        <end position="160"/>
    </location>
</feature>
<dbReference type="PROSITE" id="PS51186">
    <property type="entry name" value="GNAT"/>
    <property type="match status" value="1"/>
</dbReference>
<dbReference type="PANTHER" id="PTHR10545">
    <property type="entry name" value="DIAMINE N-ACETYLTRANSFERASE"/>
    <property type="match status" value="1"/>
</dbReference>
<dbReference type="Gene3D" id="3.40.630.30">
    <property type="match status" value="1"/>
</dbReference>
<protein>
    <submittedName>
        <fullName evidence="4">L-amino acid N-acyltransferase YncA</fullName>
    </submittedName>
</protein>
<dbReference type="RefSeq" id="WP_091737923.1">
    <property type="nucleotide sequence ID" value="NZ_FOYR01000002.1"/>
</dbReference>
<dbReference type="AlphaFoldDB" id="A0A1I6HFW1"/>
<accession>A0A1I6HFW1</accession>
<organism evidence="4 5">
    <name type="scientific">Microbacterium azadirachtae</name>
    <dbReference type="NCBI Taxonomy" id="582680"/>
    <lineage>
        <taxon>Bacteria</taxon>
        <taxon>Bacillati</taxon>
        <taxon>Actinomycetota</taxon>
        <taxon>Actinomycetes</taxon>
        <taxon>Micrococcales</taxon>
        <taxon>Microbacteriaceae</taxon>
        <taxon>Microbacterium</taxon>
    </lineage>
</organism>
<dbReference type="Proteomes" id="UP000198877">
    <property type="component" value="Unassembled WGS sequence"/>
</dbReference>
<dbReference type="CDD" id="cd04301">
    <property type="entry name" value="NAT_SF"/>
    <property type="match status" value="1"/>
</dbReference>
<keyword evidence="1 4" id="KW-0808">Transferase</keyword>
<evidence type="ECO:0000256" key="2">
    <source>
        <dbReference type="ARBA" id="ARBA00023315"/>
    </source>
</evidence>
<evidence type="ECO:0000256" key="1">
    <source>
        <dbReference type="ARBA" id="ARBA00022679"/>
    </source>
</evidence>
<dbReference type="InterPro" id="IPR016181">
    <property type="entry name" value="Acyl_CoA_acyltransferase"/>
</dbReference>
<evidence type="ECO:0000313" key="4">
    <source>
        <dbReference type="EMBL" id="SFR53349.1"/>
    </source>
</evidence>
<reference evidence="5" key="1">
    <citation type="submission" date="2016-10" db="EMBL/GenBank/DDBJ databases">
        <authorList>
            <person name="Varghese N."/>
            <person name="Submissions S."/>
        </authorList>
    </citation>
    <scope>NUCLEOTIDE SEQUENCE [LARGE SCALE GENOMIC DNA]</scope>
    <source>
        <strain evidence="5">CL127</strain>
    </source>
</reference>
<dbReference type="EMBL" id="FOYR01000002">
    <property type="protein sequence ID" value="SFR53349.1"/>
    <property type="molecule type" value="Genomic_DNA"/>
</dbReference>
<dbReference type="InterPro" id="IPR051016">
    <property type="entry name" value="Diverse_Substrate_AcTransf"/>
</dbReference>
<evidence type="ECO:0000259" key="3">
    <source>
        <dbReference type="PROSITE" id="PS51186"/>
    </source>
</evidence>
<dbReference type="SUPFAM" id="SSF55729">
    <property type="entry name" value="Acyl-CoA N-acyltransferases (Nat)"/>
    <property type="match status" value="1"/>
</dbReference>
<gene>
    <name evidence="4" type="ORF">SAMN04488591_1800</name>
</gene>